<evidence type="ECO:0000256" key="2">
    <source>
        <dbReference type="ARBA" id="ARBA00022989"/>
    </source>
</evidence>
<dbReference type="Proteomes" id="UP000756346">
    <property type="component" value="Unassembled WGS sequence"/>
</dbReference>
<evidence type="ECO:0000313" key="6">
    <source>
        <dbReference type="Proteomes" id="UP000756346"/>
    </source>
</evidence>
<dbReference type="GeneID" id="70180073"/>
<keyword evidence="1 4" id="KW-0812">Transmembrane</keyword>
<keyword evidence="4" id="KW-0813">Transport</keyword>
<dbReference type="EMBL" id="JAGTJQ010000009">
    <property type="protein sequence ID" value="KAH7024618.1"/>
    <property type="molecule type" value="Genomic_DNA"/>
</dbReference>
<keyword evidence="3 4" id="KW-0472">Membrane</keyword>
<comment type="subcellular location">
    <subcellularLocation>
        <location evidence="4">Membrane</location>
        <topology evidence="4">Multi-pass membrane protein</topology>
    </subcellularLocation>
</comment>
<gene>
    <name evidence="5" type="ORF">B0I36DRAFT_250223</name>
</gene>
<evidence type="ECO:0000256" key="3">
    <source>
        <dbReference type="ARBA" id="ARBA00023136"/>
    </source>
</evidence>
<dbReference type="InterPro" id="IPR007274">
    <property type="entry name" value="Cop_transporter"/>
</dbReference>
<comment type="caution">
    <text evidence="5">The sequence shown here is derived from an EMBL/GenBank/DDBJ whole genome shotgun (WGS) entry which is preliminary data.</text>
</comment>
<name>A0A9P8XXG2_9PEZI</name>
<reference evidence="5" key="1">
    <citation type="journal article" date="2021" name="Nat. Commun.">
        <title>Genetic determinants of endophytism in the Arabidopsis root mycobiome.</title>
        <authorList>
            <person name="Mesny F."/>
            <person name="Miyauchi S."/>
            <person name="Thiergart T."/>
            <person name="Pickel B."/>
            <person name="Atanasova L."/>
            <person name="Karlsson M."/>
            <person name="Huettel B."/>
            <person name="Barry K.W."/>
            <person name="Haridas S."/>
            <person name="Chen C."/>
            <person name="Bauer D."/>
            <person name="Andreopoulos W."/>
            <person name="Pangilinan J."/>
            <person name="LaButti K."/>
            <person name="Riley R."/>
            <person name="Lipzen A."/>
            <person name="Clum A."/>
            <person name="Drula E."/>
            <person name="Henrissat B."/>
            <person name="Kohler A."/>
            <person name="Grigoriev I.V."/>
            <person name="Martin F.M."/>
            <person name="Hacquard S."/>
        </authorList>
    </citation>
    <scope>NUCLEOTIDE SEQUENCE</scope>
    <source>
        <strain evidence="5">MPI-CAGE-CH-0230</strain>
    </source>
</reference>
<dbReference type="AlphaFoldDB" id="A0A9P8XXG2"/>
<feature type="transmembrane region" description="Helical" evidence="4">
    <location>
        <begin position="124"/>
        <end position="142"/>
    </location>
</feature>
<dbReference type="GO" id="GO:0005375">
    <property type="term" value="F:copper ion transmembrane transporter activity"/>
    <property type="evidence" value="ECO:0007669"/>
    <property type="project" value="UniProtKB-UniRule"/>
</dbReference>
<accession>A0A9P8XXG2</accession>
<dbReference type="PANTHER" id="PTHR12483:SF120">
    <property type="entry name" value="HIGH-AFFINITY COPPER TRANSPORTER CTRA2"/>
    <property type="match status" value="1"/>
</dbReference>
<keyword evidence="4" id="KW-0406">Ion transport</keyword>
<dbReference type="PANTHER" id="PTHR12483">
    <property type="entry name" value="SOLUTE CARRIER FAMILY 31 COPPER TRANSPORTERS"/>
    <property type="match status" value="1"/>
</dbReference>
<feature type="transmembrane region" description="Helical" evidence="4">
    <location>
        <begin position="148"/>
        <end position="168"/>
    </location>
</feature>
<keyword evidence="2 4" id="KW-1133">Transmembrane helix</keyword>
<evidence type="ECO:0000313" key="5">
    <source>
        <dbReference type="EMBL" id="KAH7024618.1"/>
    </source>
</evidence>
<dbReference type="OrthoDB" id="73901at2759"/>
<feature type="transmembrane region" description="Helical" evidence="4">
    <location>
        <begin position="25"/>
        <end position="44"/>
    </location>
</feature>
<dbReference type="Pfam" id="PF04145">
    <property type="entry name" value="Ctr"/>
    <property type="match status" value="1"/>
</dbReference>
<dbReference type="GO" id="GO:0005886">
    <property type="term" value="C:plasma membrane"/>
    <property type="evidence" value="ECO:0007669"/>
    <property type="project" value="TreeGrafter"/>
</dbReference>
<keyword evidence="4" id="KW-0186">Copper</keyword>
<proteinExistence type="inferred from homology"/>
<comment type="similarity">
    <text evidence="4">Belongs to the copper transporter (Ctr) (TC 1.A.56) family. SLC31A subfamily.</text>
</comment>
<keyword evidence="6" id="KW-1185">Reference proteome</keyword>
<evidence type="ECO:0000256" key="4">
    <source>
        <dbReference type="RuleBase" id="RU367022"/>
    </source>
</evidence>
<keyword evidence="4" id="KW-0187">Copper transport</keyword>
<evidence type="ECO:0000256" key="1">
    <source>
        <dbReference type="ARBA" id="ARBA00022692"/>
    </source>
</evidence>
<dbReference type="RefSeq" id="XP_046008166.1">
    <property type="nucleotide sequence ID" value="XM_046150527.1"/>
</dbReference>
<protein>
    <recommendedName>
        <fullName evidence="4">Copper transport protein</fullName>
    </recommendedName>
</protein>
<organism evidence="5 6">
    <name type="scientific">Microdochium trichocladiopsis</name>
    <dbReference type="NCBI Taxonomy" id="1682393"/>
    <lineage>
        <taxon>Eukaryota</taxon>
        <taxon>Fungi</taxon>
        <taxon>Dikarya</taxon>
        <taxon>Ascomycota</taxon>
        <taxon>Pezizomycotina</taxon>
        <taxon>Sordariomycetes</taxon>
        <taxon>Xylariomycetidae</taxon>
        <taxon>Xylariales</taxon>
        <taxon>Microdochiaceae</taxon>
        <taxon>Microdochium</taxon>
    </lineage>
</organism>
<sequence length="172" mass="18528">MAMVFFQSVTSPLFSKAWTPADPGAYAGTCIFLIVLATVHRILIALRNIYFCSAVLSDPRRTKELSGGSGNGGADCCNSNGPDDDAVVGPGYRRHLGRREGFWAALRRARRSCPFRTSTETARAVAEVVISGVGYLLMLAVMTMNVGYFLSVLGGIFLGAFMVGRFGAEDHH</sequence>